<proteinExistence type="predicted"/>
<evidence type="ECO:0000256" key="1">
    <source>
        <dbReference type="ARBA" id="ARBA00022598"/>
    </source>
</evidence>
<dbReference type="EMBL" id="AMCI01004590">
    <property type="protein sequence ID" value="EJW97789.1"/>
    <property type="molecule type" value="Genomic_DNA"/>
</dbReference>
<dbReference type="SUPFAM" id="SSF56801">
    <property type="entry name" value="Acetyl-CoA synthetase-like"/>
    <property type="match status" value="1"/>
</dbReference>
<protein>
    <submittedName>
        <fullName evidence="3">Benzoate-coenzyme A ligase</fullName>
    </submittedName>
</protein>
<feature type="domain" description="AMP-binding enzyme C-terminal" evidence="2">
    <location>
        <begin position="43"/>
        <end position="116"/>
    </location>
</feature>
<name>J9GEJ7_9ZZZZ</name>
<sequence length="118" mass="13046">MENITLPFSLKDRGSIDANGHLHFLGRTDDIVSVNGIKVSAAKVEAALLSLAEIEDVKCLVFHKDDADILTAFISGAKKLGRQELVERLRAAELTDYEIPKQFMFMTSLPKNESGKIE</sequence>
<dbReference type="InterPro" id="IPR045851">
    <property type="entry name" value="AMP-bd_C_sf"/>
</dbReference>
<accession>J9GEJ7</accession>
<dbReference type="GO" id="GO:0044550">
    <property type="term" value="P:secondary metabolite biosynthetic process"/>
    <property type="evidence" value="ECO:0007669"/>
    <property type="project" value="TreeGrafter"/>
</dbReference>
<dbReference type="InterPro" id="IPR025110">
    <property type="entry name" value="AMP-bd_C"/>
</dbReference>
<comment type="caution">
    <text evidence="3">The sequence shown here is derived from an EMBL/GenBank/DDBJ whole genome shotgun (WGS) entry which is preliminary data.</text>
</comment>
<dbReference type="PANTHER" id="PTHR43352:SF1">
    <property type="entry name" value="ANTHRANILATE--COA LIGASE"/>
    <property type="match status" value="1"/>
</dbReference>
<evidence type="ECO:0000259" key="2">
    <source>
        <dbReference type="Pfam" id="PF13193"/>
    </source>
</evidence>
<keyword evidence="1 3" id="KW-0436">Ligase</keyword>
<evidence type="ECO:0000313" key="3">
    <source>
        <dbReference type="EMBL" id="EJW97789.1"/>
    </source>
</evidence>
<organism evidence="3">
    <name type="scientific">gut metagenome</name>
    <dbReference type="NCBI Taxonomy" id="749906"/>
    <lineage>
        <taxon>unclassified sequences</taxon>
        <taxon>metagenomes</taxon>
        <taxon>organismal metagenomes</taxon>
    </lineage>
</organism>
<dbReference type="Pfam" id="PF13193">
    <property type="entry name" value="AMP-binding_C"/>
    <property type="match status" value="1"/>
</dbReference>
<gene>
    <name evidence="3" type="ORF">EVA_14105</name>
</gene>
<reference evidence="3" key="1">
    <citation type="journal article" date="2012" name="PLoS ONE">
        <title>Gene sets for utilization of primary and secondary nutrition supplies in the distal gut of endangered iberian lynx.</title>
        <authorList>
            <person name="Alcaide M."/>
            <person name="Messina E."/>
            <person name="Richter M."/>
            <person name="Bargiela R."/>
            <person name="Peplies J."/>
            <person name="Huws S.A."/>
            <person name="Newbold C.J."/>
            <person name="Golyshin P.N."/>
            <person name="Simon M.A."/>
            <person name="Lopez G."/>
            <person name="Yakimov M.M."/>
            <person name="Ferrer M."/>
        </authorList>
    </citation>
    <scope>NUCLEOTIDE SEQUENCE</scope>
</reference>
<dbReference type="PANTHER" id="PTHR43352">
    <property type="entry name" value="ACETYL-COA SYNTHETASE"/>
    <property type="match status" value="1"/>
</dbReference>
<dbReference type="AlphaFoldDB" id="J9GEJ7"/>
<dbReference type="Gene3D" id="3.30.300.30">
    <property type="match status" value="1"/>
</dbReference>
<dbReference type="GO" id="GO:0016878">
    <property type="term" value="F:acid-thiol ligase activity"/>
    <property type="evidence" value="ECO:0007669"/>
    <property type="project" value="TreeGrafter"/>
</dbReference>